<dbReference type="Proteomes" id="UP000612456">
    <property type="component" value="Unassembled WGS sequence"/>
</dbReference>
<sequence>MLRVGGAVIIKTKAEVPSVWDEEAKQVATLIGAELICMGFPDEFRRVP</sequence>
<reference evidence="1" key="2">
    <citation type="submission" date="2020-09" db="EMBL/GenBank/DDBJ databases">
        <authorList>
            <person name="Sun Q."/>
            <person name="Zhou Y."/>
        </authorList>
    </citation>
    <scope>NUCLEOTIDE SEQUENCE</scope>
    <source>
        <strain evidence="1">CGMCC 1.15178</strain>
    </source>
</reference>
<dbReference type="AlphaFoldDB" id="A0A916YU33"/>
<accession>A0A916YU33</accession>
<evidence type="ECO:0000313" key="1">
    <source>
        <dbReference type="EMBL" id="GGD61015.1"/>
    </source>
</evidence>
<keyword evidence="2" id="KW-1185">Reference proteome</keyword>
<comment type="caution">
    <text evidence="1">The sequence shown here is derived from an EMBL/GenBank/DDBJ whole genome shotgun (WGS) entry which is preliminary data.</text>
</comment>
<dbReference type="EMBL" id="BMHP01000001">
    <property type="protein sequence ID" value="GGD61015.1"/>
    <property type="molecule type" value="Genomic_DNA"/>
</dbReference>
<gene>
    <name evidence="1" type="ORF">GCM10010911_18610</name>
</gene>
<proteinExistence type="predicted"/>
<protein>
    <submittedName>
        <fullName evidence="1">Uncharacterized protein</fullName>
    </submittedName>
</protein>
<name>A0A916YU33_9BACL</name>
<reference evidence="1" key="1">
    <citation type="journal article" date="2014" name="Int. J. Syst. Evol. Microbiol.">
        <title>Complete genome sequence of Corynebacterium casei LMG S-19264T (=DSM 44701T), isolated from a smear-ripened cheese.</title>
        <authorList>
            <consortium name="US DOE Joint Genome Institute (JGI-PGF)"/>
            <person name="Walter F."/>
            <person name="Albersmeier A."/>
            <person name="Kalinowski J."/>
            <person name="Ruckert C."/>
        </authorList>
    </citation>
    <scope>NUCLEOTIDE SEQUENCE</scope>
    <source>
        <strain evidence="1">CGMCC 1.15178</strain>
    </source>
</reference>
<organism evidence="1 2">
    <name type="scientific">Paenibacillus nasutitermitis</name>
    <dbReference type="NCBI Taxonomy" id="1652958"/>
    <lineage>
        <taxon>Bacteria</taxon>
        <taxon>Bacillati</taxon>
        <taxon>Bacillota</taxon>
        <taxon>Bacilli</taxon>
        <taxon>Bacillales</taxon>
        <taxon>Paenibacillaceae</taxon>
        <taxon>Paenibacillus</taxon>
    </lineage>
</organism>
<evidence type="ECO:0000313" key="2">
    <source>
        <dbReference type="Proteomes" id="UP000612456"/>
    </source>
</evidence>